<dbReference type="eggNOG" id="COG3209">
    <property type="taxonomic scope" value="Bacteria"/>
</dbReference>
<gene>
    <name evidence="5" type="ordered locus">DaAHT2_0330</name>
</gene>
<feature type="domain" description="Teneurin-like YD-shell" evidence="4">
    <location>
        <begin position="20"/>
        <end position="291"/>
    </location>
</feature>
<evidence type="ECO:0000256" key="2">
    <source>
        <dbReference type="ARBA" id="ARBA00022737"/>
    </source>
</evidence>
<evidence type="ECO:0000256" key="1">
    <source>
        <dbReference type="ARBA" id="ARBA00022536"/>
    </source>
</evidence>
<dbReference type="EMBL" id="CP001940">
    <property type="protein sequence ID" value="ADH85040.1"/>
    <property type="molecule type" value="Genomic_DNA"/>
</dbReference>
<dbReference type="Pfam" id="PF25023">
    <property type="entry name" value="TEN_YD-shell"/>
    <property type="match status" value="1"/>
</dbReference>
<proteinExistence type="predicted"/>
<dbReference type="NCBIfam" id="TIGR01643">
    <property type="entry name" value="YD_repeat_2x"/>
    <property type="match status" value="2"/>
</dbReference>
<keyword evidence="2" id="KW-0677">Repeat</keyword>
<name>D6Z6T1_DESAT</name>
<dbReference type="STRING" id="589865.DaAHT2_0330"/>
<reference evidence="6" key="1">
    <citation type="submission" date="2010-02" db="EMBL/GenBank/DDBJ databases">
        <title>Complete sequence of Desulfurivibrio alkaliphilus AHT2.</title>
        <authorList>
            <consortium name="US DOE Joint Genome Institute"/>
            <person name="Pitluck S."/>
            <person name="Chertkov O."/>
            <person name="Detter J.C."/>
            <person name="Han C."/>
            <person name="Tapia R."/>
            <person name="Larimer F."/>
            <person name="Land M."/>
            <person name="Hauser L."/>
            <person name="Kyrpides N."/>
            <person name="Mikhailova N."/>
            <person name="Sorokin D.Y."/>
            <person name="Muyzer G."/>
            <person name="Woyke T."/>
        </authorList>
    </citation>
    <scope>NUCLEOTIDE SEQUENCE [LARGE SCALE GENOMIC DNA]</scope>
    <source>
        <strain evidence="6">DSM 19089 / UNIQEM U267 / AHT2</strain>
    </source>
</reference>
<dbReference type="InterPro" id="IPR056823">
    <property type="entry name" value="TEN-like_YD-shell"/>
</dbReference>
<dbReference type="RefSeq" id="WP_013162571.1">
    <property type="nucleotide sequence ID" value="NC_014216.1"/>
</dbReference>
<keyword evidence="3" id="KW-1015">Disulfide bond</keyword>
<dbReference type="Gene3D" id="2.180.10.10">
    <property type="entry name" value="RHS repeat-associated core"/>
    <property type="match status" value="1"/>
</dbReference>
<dbReference type="PANTHER" id="PTHR11219:SF69">
    <property type="entry name" value="TENEURIN-A"/>
    <property type="match status" value="1"/>
</dbReference>
<dbReference type="AlphaFoldDB" id="D6Z6T1"/>
<sequence length="292" mass="31589">MTNTPHQACLDAPAATRYAYNLDGELTQITRPDGQTLALGYSGCCGKLDYLDLPHGRIDYAYHPATGRLSGITTPENNTLAFTYDGFLPLTQSWSGEINGSVDRGYDNNFQLQSLSVNGQAITYSYDSDGLPIQAGDLTLARDPANGFLTGTSLAGVATTQAYNGFGEMTAFSASHDATELFSTSFSRDQRGRISEKTETIAGITTHYVYHYDQAGRLIQVNKDGGTAATYTYDDNGNRLQHSAGGTTITGSYDAQDRMTAYGNATYQYTANGELLKKTQGAQTTRYTYDVC</sequence>
<organism evidence="5 6">
    <name type="scientific">Desulfurivibrio alkaliphilus (strain DSM 19089 / UNIQEM U267 / AHT2)</name>
    <dbReference type="NCBI Taxonomy" id="589865"/>
    <lineage>
        <taxon>Bacteria</taxon>
        <taxon>Pseudomonadati</taxon>
        <taxon>Thermodesulfobacteriota</taxon>
        <taxon>Desulfobulbia</taxon>
        <taxon>Desulfobulbales</taxon>
        <taxon>Desulfobulbaceae</taxon>
        <taxon>Desulfurivibrio</taxon>
    </lineage>
</organism>
<dbReference type="InterPro" id="IPR051216">
    <property type="entry name" value="Teneurin"/>
</dbReference>
<evidence type="ECO:0000313" key="5">
    <source>
        <dbReference type="EMBL" id="ADH85040.1"/>
    </source>
</evidence>
<dbReference type="HOGENOM" id="CLU_952252_0_0_7"/>
<keyword evidence="6" id="KW-1185">Reference proteome</keyword>
<evidence type="ECO:0000259" key="4">
    <source>
        <dbReference type="Pfam" id="PF25023"/>
    </source>
</evidence>
<keyword evidence="1" id="KW-0245">EGF-like domain</keyword>
<dbReference type="Proteomes" id="UP000001508">
    <property type="component" value="Chromosome"/>
</dbReference>
<protein>
    <submittedName>
        <fullName evidence="5">YD repeat protein</fullName>
    </submittedName>
</protein>
<evidence type="ECO:0000313" key="6">
    <source>
        <dbReference type="Proteomes" id="UP000001508"/>
    </source>
</evidence>
<evidence type="ECO:0000256" key="3">
    <source>
        <dbReference type="ARBA" id="ARBA00023157"/>
    </source>
</evidence>
<dbReference type="InterPro" id="IPR006530">
    <property type="entry name" value="YD"/>
</dbReference>
<dbReference type="InParanoid" id="D6Z6T1"/>
<accession>D6Z6T1</accession>
<dbReference type="KEGG" id="dak:DaAHT2_0330"/>
<dbReference type="PANTHER" id="PTHR11219">
    <property type="entry name" value="TENEURIN AND N-ACETYLGLUCOSAMINE-1-PHOSPHODIESTER ALPHA-N-ACETYLGLUCOSAMINIDASE"/>
    <property type="match status" value="1"/>
</dbReference>
<dbReference type="OrthoDB" id="8481850at2"/>